<gene>
    <name evidence="2" type="ORF">RAG0_00255</name>
</gene>
<evidence type="ECO:0000313" key="3">
    <source>
        <dbReference type="Proteomes" id="UP000178912"/>
    </source>
</evidence>
<dbReference type="AlphaFoldDB" id="A0A1E1JSA7"/>
<sequence>MIGRERLNDLVWKKQHSSIVQEQLELYLGVIYLLAPSSPELAIRGKYWTLLTFCPFGLLLNLEPWTTRAPRTPPLVVIRTSHEAALHCRLHPRTGTKGSKDPISSSASLPEPLQA</sequence>
<feature type="region of interest" description="Disordered" evidence="1">
    <location>
        <begin position="91"/>
        <end position="115"/>
    </location>
</feature>
<organism evidence="2 3">
    <name type="scientific">Rhynchosporium agropyri</name>
    <dbReference type="NCBI Taxonomy" id="914238"/>
    <lineage>
        <taxon>Eukaryota</taxon>
        <taxon>Fungi</taxon>
        <taxon>Dikarya</taxon>
        <taxon>Ascomycota</taxon>
        <taxon>Pezizomycotina</taxon>
        <taxon>Leotiomycetes</taxon>
        <taxon>Helotiales</taxon>
        <taxon>Ploettnerulaceae</taxon>
        <taxon>Rhynchosporium</taxon>
    </lineage>
</organism>
<name>A0A1E1JSA7_9HELO</name>
<dbReference type="EMBL" id="FJUX01000001">
    <property type="protein sequence ID" value="CZS88530.1"/>
    <property type="molecule type" value="Genomic_DNA"/>
</dbReference>
<proteinExistence type="predicted"/>
<evidence type="ECO:0000313" key="2">
    <source>
        <dbReference type="EMBL" id="CZS88530.1"/>
    </source>
</evidence>
<reference evidence="3" key="1">
    <citation type="submission" date="2016-03" db="EMBL/GenBank/DDBJ databases">
        <authorList>
            <person name="Guldener U."/>
        </authorList>
    </citation>
    <scope>NUCLEOTIDE SEQUENCE [LARGE SCALE GENOMIC DNA]</scope>
    <source>
        <strain evidence="3">04CH-RAC-A.6.1</strain>
    </source>
</reference>
<evidence type="ECO:0000256" key="1">
    <source>
        <dbReference type="SAM" id="MobiDB-lite"/>
    </source>
</evidence>
<protein>
    <submittedName>
        <fullName evidence="2">Uncharacterized protein</fullName>
    </submittedName>
</protein>
<keyword evidence="3" id="KW-1185">Reference proteome</keyword>
<accession>A0A1E1JSA7</accession>
<dbReference type="Proteomes" id="UP000178912">
    <property type="component" value="Unassembled WGS sequence"/>
</dbReference>